<evidence type="ECO:0000313" key="2">
    <source>
        <dbReference type="Proteomes" id="UP000805649"/>
    </source>
</evidence>
<protein>
    <submittedName>
        <fullName evidence="1">Uncharacterized protein</fullName>
    </submittedName>
</protein>
<accession>A0ACC3YTF9</accession>
<proteinExistence type="predicted"/>
<comment type="caution">
    <text evidence="1">The sequence shown here is derived from an EMBL/GenBank/DDBJ whole genome shotgun (WGS) entry which is preliminary data.</text>
</comment>
<gene>
    <name evidence="1" type="ORF">CTRU02_211241</name>
</gene>
<reference evidence="1 2" key="1">
    <citation type="journal article" date="2020" name="Phytopathology">
        <title>Genome Sequence Resources of Colletotrichum truncatum, C. plurivorum, C. musicola, and C. sojae: Four Species Pathogenic to Soybean (Glycine max).</title>
        <authorList>
            <person name="Rogerio F."/>
            <person name="Boufleur T.R."/>
            <person name="Ciampi-Guillardi M."/>
            <person name="Sukno S.A."/>
            <person name="Thon M.R."/>
            <person name="Massola Junior N.S."/>
            <person name="Baroncelli R."/>
        </authorList>
    </citation>
    <scope>NUCLEOTIDE SEQUENCE [LARGE SCALE GENOMIC DNA]</scope>
    <source>
        <strain evidence="1 2">CMES1059</strain>
    </source>
</reference>
<name>A0ACC3YTF9_COLTU</name>
<evidence type="ECO:0000313" key="1">
    <source>
        <dbReference type="EMBL" id="KAL0934442.1"/>
    </source>
</evidence>
<sequence length="221" mass="25474">MADTENEEIPQEYVKIYLLTKLTPSEEANYLKAISEPVDGFDDSWLHPQLVEWTSKTDGTLEKDMLHLYKKREAEREREYNAFYYFADRKSVDEGSTILVDRDFGTSELVKEAGELLFKLASDNGIELPAVDWSNMDDELEGLVGEMVSWGVAWGRERGPSWKSSWTNLDIGNMNIIELVELHGGEVKLLMDPDWDCESLLTRLRTYSVKTRENELQAEHD</sequence>
<keyword evidence="2" id="KW-1185">Reference proteome</keyword>
<dbReference type="EMBL" id="VUJX02000007">
    <property type="protein sequence ID" value="KAL0934442.1"/>
    <property type="molecule type" value="Genomic_DNA"/>
</dbReference>
<organism evidence="1 2">
    <name type="scientific">Colletotrichum truncatum</name>
    <name type="common">Anthracnose fungus</name>
    <name type="synonym">Colletotrichum capsici</name>
    <dbReference type="NCBI Taxonomy" id="5467"/>
    <lineage>
        <taxon>Eukaryota</taxon>
        <taxon>Fungi</taxon>
        <taxon>Dikarya</taxon>
        <taxon>Ascomycota</taxon>
        <taxon>Pezizomycotina</taxon>
        <taxon>Sordariomycetes</taxon>
        <taxon>Hypocreomycetidae</taxon>
        <taxon>Glomerellales</taxon>
        <taxon>Glomerellaceae</taxon>
        <taxon>Colletotrichum</taxon>
        <taxon>Colletotrichum truncatum species complex</taxon>
    </lineage>
</organism>
<dbReference type="Proteomes" id="UP000805649">
    <property type="component" value="Unassembled WGS sequence"/>
</dbReference>